<evidence type="ECO:0000256" key="4">
    <source>
        <dbReference type="ARBA" id="ARBA00022490"/>
    </source>
</evidence>
<dbReference type="EMBL" id="KI395058">
    <property type="protein sequence ID" value="ERM99079.1"/>
    <property type="molecule type" value="Genomic_DNA"/>
</dbReference>
<dbReference type="Pfam" id="PF03999">
    <property type="entry name" value="MAP65_ASE1"/>
    <property type="match status" value="1"/>
</dbReference>
<dbReference type="eggNOG" id="KOG4302">
    <property type="taxonomic scope" value="Eukaryota"/>
</dbReference>
<dbReference type="GO" id="GO:0009574">
    <property type="term" value="C:preprophase band"/>
    <property type="evidence" value="ECO:0007669"/>
    <property type="project" value="EnsemblPlants"/>
</dbReference>
<dbReference type="Gene3D" id="1.20.58.1520">
    <property type="match status" value="1"/>
</dbReference>
<evidence type="ECO:0000256" key="1">
    <source>
        <dbReference type="ARBA" id="ARBA00004123"/>
    </source>
</evidence>
<evidence type="ECO:0000256" key="7">
    <source>
        <dbReference type="ARBA" id="ARBA00023242"/>
    </source>
</evidence>
<comment type="subcellular location">
    <subcellularLocation>
        <location evidence="2">Cytoplasm</location>
    </subcellularLocation>
    <subcellularLocation>
        <location evidence="1">Nucleus</location>
    </subcellularLocation>
</comment>
<dbReference type="GO" id="GO:0055028">
    <property type="term" value="C:cortical microtubule"/>
    <property type="evidence" value="ECO:0007669"/>
    <property type="project" value="EnsemblPlants"/>
</dbReference>
<keyword evidence="4" id="KW-0963">Cytoplasm</keyword>
<name>W1NWL5_AMBTC</name>
<evidence type="ECO:0000313" key="11">
    <source>
        <dbReference type="Proteomes" id="UP000017836"/>
    </source>
</evidence>
<dbReference type="GO" id="GO:0000226">
    <property type="term" value="P:microtubule cytoskeleton organization"/>
    <property type="evidence" value="ECO:0000318"/>
    <property type="project" value="GO_Central"/>
</dbReference>
<accession>W1NWL5</accession>
<organism evidence="10 11">
    <name type="scientific">Amborella trichopoda</name>
    <dbReference type="NCBI Taxonomy" id="13333"/>
    <lineage>
        <taxon>Eukaryota</taxon>
        <taxon>Viridiplantae</taxon>
        <taxon>Streptophyta</taxon>
        <taxon>Embryophyta</taxon>
        <taxon>Tracheophyta</taxon>
        <taxon>Spermatophyta</taxon>
        <taxon>Magnoliopsida</taxon>
        <taxon>Amborellales</taxon>
        <taxon>Amborellaceae</taxon>
        <taxon>Amborella</taxon>
    </lineage>
</organism>
<keyword evidence="5" id="KW-0597">Phosphoprotein</keyword>
<gene>
    <name evidence="10" type="ORF">AMTR_s00101p00107070</name>
</gene>
<feature type="region of interest" description="Disordered" evidence="9">
    <location>
        <begin position="513"/>
        <end position="557"/>
    </location>
</feature>
<comment type="similarity">
    <text evidence="3">Belongs to the MAP65/ASE1 family.</text>
</comment>
<dbReference type="STRING" id="13333.W1NWL5"/>
<dbReference type="GO" id="GO:0005819">
    <property type="term" value="C:spindle"/>
    <property type="evidence" value="ECO:0000318"/>
    <property type="project" value="GO_Central"/>
</dbReference>
<dbReference type="PANTHER" id="PTHR19321:SF4">
    <property type="entry name" value="65-KDA MICROTUBULE-ASSOCIATED PROTEIN 5"/>
    <property type="match status" value="1"/>
</dbReference>
<dbReference type="GO" id="GO:0008017">
    <property type="term" value="F:microtubule binding"/>
    <property type="evidence" value="ECO:0000318"/>
    <property type="project" value="GO_Central"/>
</dbReference>
<dbReference type="GO" id="GO:0005737">
    <property type="term" value="C:cytoplasm"/>
    <property type="evidence" value="ECO:0000318"/>
    <property type="project" value="GO_Central"/>
</dbReference>
<dbReference type="GO" id="GO:0005634">
    <property type="term" value="C:nucleus"/>
    <property type="evidence" value="ECO:0007669"/>
    <property type="project" value="UniProtKB-SubCell"/>
</dbReference>
<keyword evidence="11" id="KW-1185">Reference proteome</keyword>
<dbReference type="Gramene" id="ERM99079">
    <property type="protein sequence ID" value="ERM99079"/>
    <property type="gene ID" value="AMTR_s00101p00107070"/>
</dbReference>
<dbReference type="PANTHER" id="PTHR19321">
    <property type="entry name" value="PROTEIN REGULATOR OF CYTOKINESIS 1 PRC1-RELATED"/>
    <property type="match status" value="1"/>
</dbReference>
<feature type="coiled-coil region" evidence="8">
    <location>
        <begin position="154"/>
        <end position="181"/>
    </location>
</feature>
<evidence type="ECO:0000256" key="9">
    <source>
        <dbReference type="SAM" id="MobiDB-lite"/>
    </source>
</evidence>
<evidence type="ECO:0000313" key="10">
    <source>
        <dbReference type="EMBL" id="ERM99079.1"/>
    </source>
</evidence>
<evidence type="ECO:0008006" key="12">
    <source>
        <dbReference type="Google" id="ProtNLM"/>
    </source>
</evidence>
<evidence type="ECO:0000256" key="5">
    <source>
        <dbReference type="ARBA" id="ARBA00022553"/>
    </source>
</evidence>
<proteinExistence type="inferred from homology"/>
<dbReference type="GO" id="GO:0046785">
    <property type="term" value="P:microtubule polymerization"/>
    <property type="evidence" value="ECO:0007669"/>
    <property type="project" value="EnsemblPlants"/>
</dbReference>
<dbReference type="HOGENOM" id="CLU_011760_1_0_1"/>
<keyword evidence="6" id="KW-0493">Microtubule</keyword>
<sequence>MPLLQTQIPVPAETTCGSLLQELQRIWDELGEGDHERDKMLLQLEQECLDVYRRKVDQASKHKASLHQALADAEAEATDIISALGEHSLFTRPVGTLKEKMSAISPTLEDLRHKKKERVKELSDVQLQIVRICGEIAGNVQLSNSVTIPQVDKQDLSLKRLGELKSELQELQKEKALRLQKVCDHVHLVHDLSAVMSCDFQKTIIEVHPSLDDSSSSQPKSISNDTLARLAGCVHSLKQEKQQRLQKLQDMGSTMVELWNLMDTPVEEQKPFDHVTCLISASVDKVSGRGSLALDVIKQAEIGVERLDALKASKMKELVLKKQNELEEIYLAVHMDVDSDSARQILISLIESGSVDLSELLSGMDDQIAKAKEQAQSRKEILEKVEKWSFAIEEENWLEEYERDQNRYSAGRGAHKNLKRAEKARILVSKIPSLVETLTTKIKAWEEEKGFPFLYDKAPLLETLEEYTILRQDREEEKRRSREQKRLQEQFATEQEALFGSKPSPMRPLYLKKPLGHNVSGGTANGTPTNRRLPVGGARSAVKDGRKESGRGGSGIGIPVNYVALSKDDCNSHNTSTVASP</sequence>
<dbReference type="GO" id="GO:0009524">
    <property type="term" value="C:phragmoplast"/>
    <property type="evidence" value="ECO:0007669"/>
    <property type="project" value="EnsemblPlants"/>
</dbReference>
<feature type="compositionally biased region" description="Basic and acidic residues" evidence="9">
    <location>
        <begin position="541"/>
        <end position="550"/>
    </location>
</feature>
<dbReference type="Proteomes" id="UP000017836">
    <property type="component" value="Unassembled WGS sequence"/>
</dbReference>
<evidence type="ECO:0000256" key="8">
    <source>
        <dbReference type="SAM" id="Coils"/>
    </source>
</evidence>
<dbReference type="OrthoDB" id="642895at2759"/>
<reference evidence="11" key="1">
    <citation type="journal article" date="2013" name="Science">
        <title>The Amborella genome and the evolution of flowering plants.</title>
        <authorList>
            <consortium name="Amborella Genome Project"/>
        </authorList>
    </citation>
    <scope>NUCLEOTIDE SEQUENCE [LARGE SCALE GENOMIC DNA]</scope>
</reference>
<dbReference type="FunFam" id="1.20.58.1520:FF:000002">
    <property type="entry name" value="65-kDa microtubule-associated protein 6"/>
    <property type="match status" value="1"/>
</dbReference>
<evidence type="ECO:0000256" key="3">
    <source>
        <dbReference type="ARBA" id="ARBA00006187"/>
    </source>
</evidence>
<dbReference type="OMA" id="IDVQINC"/>
<dbReference type="AlphaFoldDB" id="W1NWL5"/>
<keyword evidence="7" id="KW-0539">Nucleus</keyword>
<feature type="compositionally biased region" description="Polar residues" evidence="9">
    <location>
        <begin position="520"/>
        <end position="530"/>
    </location>
</feature>
<protein>
    <recommendedName>
        <fullName evidence="12">Microtubule-associated protein MAP65-1a</fullName>
    </recommendedName>
</protein>
<evidence type="ECO:0000256" key="6">
    <source>
        <dbReference type="ARBA" id="ARBA00022701"/>
    </source>
</evidence>
<evidence type="ECO:0000256" key="2">
    <source>
        <dbReference type="ARBA" id="ARBA00004496"/>
    </source>
</evidence>
<keyword evidence="8" id="KW-0175">Coiled coil</keyword>
<dbReference type="InterPro" id="IPR007145">
    <property type="entry name" value="MAP65_Ase1_PRC1"/>
</dbReference>
<dbReference type="KEGG" id="atr:18427107"/>